<proteinExistence type="predicted"/>
<keyword evidence="5" id="KW-0902">Two-component regulatory system</keyword>
<feature type="domain" description="Histidine kinase/HSP90-like ATPase" evidence="7">
    <location>
        <begin position="86"/>
        <end position="180"/>
    </location>
</feature>
<keyword evidence="9" id="KW-1185">Reference proteome</keyword>
<feature type="region of interest" description="Disordered" evidence="6">
    <location>
        <begin position="160"/>
        <end position="181"/>
    </location>
</feature>
<evidence type="ECO:0000256" key="3">
    <source>
        <dbReference type="ARBA" id="ARBA00022679"/>
    </source>
</evidence>
<sequence>MEKSLGEVAEWIDQSRDVARQLMNRVSYPPEAVDNPLRAAKRFLDDVLSDTDTPHPPKILWPPEVLGPALPEEDGCPLRMPKEASIAVYRLTIEFVRNAVRHANAKLVEVSVKDLDDGLLISVEDDGTGYDPDELSPEKVHGLSLAHHRAAAGGIELTTESCRQPGSNRSSGTRVTMRVKQ</sequence>
<dbReference type="SUPFAM" id="SSF55874">
    <property type="entry name" value="ATPase domain of HSP90 chaperone/DNA topoisomerase II/histidine kinase"/>
    <property type="match status" value="1"/>
</dbReference>
<evidence type="ECO:0000256" key="5">
    <source>
        <dbReference type="ARBA" id="ARBA00023012"/>
    </source>
</evidence>
<dbReference type="PANTHER" id="PTHR24421">
    <property type="entry name" value="NITRATE/NITRITE SENSOR PROTEIN NARX-RELATED"/>
    <property type="match status" value="1"/>
</dbReference>
<keyword evidence="3" id="KW-0808">Transferase</keyword>
<organism evidence="8 9">
    <name type="scientific">Rhodopirellula sallentina SM41</name>
    <dbReference type="NCBI Taxonomy" id="1263870"/>
    <lineage>
        <taxon>Bacteria</taxon>
        <taxon>Pseudomonadati</taxon>
        <taxon>Planctomycetota</taxon>
        <taxon>Planctomycetia</taxon>
        <taxon>Pirellulales</taxon>
        <taxon>Pirellulaceae</taxon>
        <taxon>Rhodopirellula</taxon>
    </lineage>
</organism>
<evidence type="ECO:0000313" key="9">
    <source>
        <dbReference type="Proteomes" id="UP000011885"/>
    </source>
</evidence>
<name>M5U7Y3_9BACT</name>
<dbReference type="Pfam" id="PF02518">
    <property type="entry name" value="HATPase_c"/>
    <property type="match status" value="1"/>
</dbReference>
<evidence type="ECO:0000256" key="6">
    <source>
        <dbReference type="SAM" id="MobiDB-lite"/>
    </source>
</evidence>
<evidence type="ECO:0000256" key="2">
    <source>
        <dbReference type="ARBA" id="ARBA00012438"/>
    </source>
</evidence>
<dbReference type="GO" id="GO:0000160">
    <property type="term" value="P:phosphorelay signal transduction system"/>
    <property type="evidence" value="ECO:0007669"/>
    <property type="project" value="UniProtKB-KW"/>
</dbReference>
<dbReference type="Proteomes" id="UP000011885">
    <property type="component" value="Unassembled WGS sequence"/>
</dbReference>
<evidence type="ECO:0000313" key="8">
    <source>
        <dbReference type="EMBL" id="EMI52063.1"/>
    </source>
</evidence>
<reference evidence="8 9" key="1">
    <citation type="journal article" date="2013" name="Mar. Genomics">
        <title>Expression of sulfatases in Rhodopirellula baltica and the diversity of sulfatases in the genus Rhodopirellula.</title>
        <authorList>
            <person name="Wegner C.E."/>
            <person name="Richter-Heitmann T."/>
            <person name="Klindworth A."/>
            <person name="Klockow C."/>
            <person name="Richter M."/>
            <person name="Achstetter T."/>
            <person name="Glockner F.O."/>
            <person name="Harder J."/>
        </authorList>
    </citation>
    <scope>NUCLEOTIDE SEQUENCE [LARGE SCALE GENOMIC DNA]</scope>
    <source>
        <strain evidence="8 9">SM41</strain>
    </source>
</reference>
<comment type="caution">
    <text evidence="8">The sequence shown here is derived from an EMBL/GenBank/DDBJ whole genome shotgun (WGS) entry which is preliminary data.</text>
</comment>
<dbReference type="EC" id="2.7.13.3" evidence="2"/>
<accession>M5U7Y3</accession>
<evidence type="ECO:0000256" key="4">
    <source>
        <dbReference type="ARBA" id="ARBA00022777"/>
    </source>
</evidence>
<dbReference type="InterPro" id="IPR036890">
    <property type="entry name" value="HATPase_C_sf"/>
</dbReference>
<dbReference type="EMBL" id="ANOH01000452">
    <property type="protein sequence ID" value="EMI52063.1"/>
    <property type="molecule type" value="Genomic_DNA"/>
</dbReference>
<dbReference type="GO" id="GO:0004673">
    <property type="term" value="F:protein histidine kinase activity"/>
    <property type="evidence" value="ECO:0007669"/>
    <property type="project" value="UniProtKB-EC"/>
</dbReference>
<comment type="catalytic activity">
    <reaction evidence="1">
        <text>ATP + protein L-histidine = ADP + protein N-phospho-L-histidine.</text>
        <dbReference type="EC" id="2.7.13.3"/>
    </reaction>
</comment>
<gene>
    <name evidence="8" type="ORF">RSSM_06508</name>
</gene>
<dbReference type="OrthoDB" id="290376at2"/>
<evidence type="ECO:0000259" key="7">
    <source>
        <dbReference type="Pfam" id="PF02518"/>
    </source>
</evidence>
<dbReference type="AlphaFoldDB" id="M5U7Y3"/>
<dbReference type="PANTHER" id="PTHR24421:SF10">
    <property type="entry name" value="NITRATE_NITRITE SENSOR PROTEIN NARQ"/>
    <property type="match status" value="1"/>
</dbReference>
<evidence type="ECO:0000256" key="1">
    <source>
        <dbReference type="ARBA" id="ARBA00000085"/>
    </source>
</evidence>
<dbReference type="Gene3D" id="3.30.565.10">
    <property type="entry name" value="Histidine kinase-like ATPase, C-terminal domain"/>
    <property type="match status" value="1"/>
</dbReference>
<dbReference type="InterPro" id="IPR003594">
    <property type="entry name" value="HATPase_dom"/>
</dbReference>
<feature type="compositionally biased region" description="Polar residues" evidence="6">
    <location>
        <begin position="160"/>
        <end position="174"/>
    </location>
</feature>
<dbReference type="PATRIC" id="fig|1263870.3.peg.6896"/>
<dbReference type="CDD" id="cd16917">
    <property type="entry name" value="HATPase_UhpB-NarQ-NarX-like"/>
    <property type="match status" value="1"/>
</dbReference>
<keyword evidence="4 8" id="KW-0418">Kinase</keyword>
<dbReference type="InterPro" id="IPR050482">
    <property type="entry name" value="Sensor_HK_TwoCompSys"/>
</dbReference>
<protein>
    <recommendedName>
        <fullName evidence="2">histidine kinase</fullName>
        <ecNumber evidence="2">2.7.13.3</ecNumber>
    </recommendedName>
</protein>